<feature type="transmembrane region" description="Helical" evidence="5">
    <location>
        <begin position="184"/>
        <end position="206"/>
    </location>
</feature>
<organism evidence="6 7">
    <name type="scientific">Stachybotrys elegans</name>
    <dbReference type="NCBI Taxonomy" id="80388"/>
    <lineage>
        <taxon>Eukaryota</taxon>
        <taxon>Fungi</taxon>
        <taxon>Dikarya</taxon>
        <taxon>Ascomycota</taxon>
        <taxon>Pezizomycotina</taxon>
        <taxon>Sordariomycetes</taxon>
        <taxon>Hypocreomycetidae</taxon>
        <taxon>Hypocreales</taxon>
        <taxon>Stachybotryaceae</taxon>
        <taxon>Stachybotrys</taxon>
    </lineage>
</organism>
<dbReference type="EMBL" id="JAGPNK010000005">
    <property type="protein sequence ID" value="KAH7321155.1"/>
    <property type="molecule type" value="Genomic_DNA"/>
</dbReference>
<dbReference type="PANTHER" id="PTHR28263">
    <property type="entry name" value="GOLGI TO ER TRAFFIC PROTEIN 2"/>
    <property type="match status" value="1"/>
</dbReference>
<dbReference type="Pfam" id="PF08690">
    <property type="entry name" value="GET2"/>
    <property type="match status" value="1"/>
</dbReference>
<accession>A0A8K0WSD2</accession>
<keyword evidence="1 5" id="KW-0812">Transmembrane</keyword>
<evidence type="ECO:0000256" key="4">
    <source>
        <dbReference type="SAM" id="MobiDB-lite"/>
    </source>
</evidence>
<feature type="compositionally biased region" description="Low complexity" evidence="4">
    <location>
        <begin position="1"/>
        <end position="11"/>
    </location>
</feature>
<sequence>MTESAATSSDAAAERAAEQARLRKERREAKIKAGGSARLNKINGMGGRIVGDTPAPPVPAPEAPAPTAASADPEEVDISQHYYAPRKSVQDVFSTPDAPSAPEPALSEAQLRQMMLGFDRPAPTADGAAGGLAEDPIMQMMSQMMAGAGMGGAGGQPGAMPSFPGMMPPQAQQQARAPDPYASIWKLLHALVALSLGFYIIVLTPFTGTKHEREREAIASDPLADEMAHHKRLFFWIFATAETLLLTTRLFLDKSRPPPSGILWTVLGFVPEPIKGYLTVGLRYWQIFSTVRSDILACIFVLGICSWWRG</sequence>
<gene>
    <name evidence="6" type="ORF">B0I35DRAFT_408145</name>
</gene>
<keyword evidence="3 5" id="KW-0472">Membrane</keyword>
<feature type="compositionally biased region" description="Low complexity" evidence="4">
    <location>
        <begin position="158"/>
        <end position="174"/>
    </location>
</feature>
<feature type="region of interest" description="Disordered" evidence="4">
    <location>
        <begin position="1"/>
        <end position="75"/>
    </location>
</feature>
<evidence type="ECO:0000256" key="5">
    <source>
        <dbReference type="SAM" id="Phobius"/>
    </source>
</evidence>
<evidence type="ECO:0000256" key="3">
    <source>
        <dbReference type="ARBA" id="ARBA00023136"/>
    </source>
</evidence>
<feature type="region of interest" description="Disordered" evidence="4">
    <location>
        <begin position="152"/>
        <end position="174"/>
    </location>
</feature>
<evidence type="ECO:0008006" key="8">
    <source>
        <dbReference type="Google" id="ProtNLM"/>
    </source>
</evidence>
<dbReference type="PANTHER" id="PTHR28263:SF1">
    <property type="entry name" value="GOLGI TO ER TRAFFIC PROTEIN 2"/>
    <property type="match status" value="1"/>
</dbReference>
<protein>
    <recommendedName>
        <fullName evidence="8">GET complex subunit GET2</fullName>
    </recommendedName>
</protein>
<dbReference type="AlphaFoldDB" id="A0A8K0WSD2"/>
<reference evidence="6" key="1">
    <citation type="journal article" date="2021" name="Nat. Commun.">
        <title>Genetic determinants of endophytism in the Arabidopsis root mycobiome.</title>
        <authorList>
            <person name="Mesny F."/>
            <person name="Miyauchi S."/>
            <person name="Thiergart T."/>
            <person name="Pickel B."/>
            <person name="Atanasova L."/>
            <person name="Karlsson M."/>
            <person name="Huettel B."/>
            <person name="Barry K.W."/>
            <person name="Haridas S."/>
            <person name="Chen C."/>
            <person name="Bauer D."/>
            <person name="Andreopoulos W."/>
            <person name="Pangilinan J."/>
            <person name="LaButti K."/>
            <person name="Riley R."/>
            <person name="Lipzen A."/>
            <person name="Clum A."/>
            <person name="Drula E."/>
            <person name="Henrissat B."/>
            <person name="Kohler A."/>
            <person name="Grigoriev I.V."/>
            <person name="Martin F.M."/>
            <person name="Hacquard S."/>
        </authorList>
    </citation>
    <scope>NUCLEOTIDE SEQUENCE</scope>
    <source>
        <strain evidence="6">MPI-CAGE-CH-0235</strain>
    </source>
</reference>
<evidence type="ECO:0000313" key="7">
    <source>
        <dbReference type="Proteomes" id="UP000813444"/>
    </source>
</evidence>
<feature type="transmembrane region" description="Helical" evidence="5">
    <location>
        <begin position="233"/>
        <end position="252"/>
    </location>
</feature>
<comment type="caution">
    <text evidence="6">The sequence shown here is derived from an EMBL/GenBank/DDBJ whole genome shotgun (WGS) entry which is preliminary data.</text>
</comment>
<dbReference type="OrthoDB" id="5393181at2759"/>
<feature type="compositionally biased region" description="Pro residues" evidence="4">
    <location>
        <begin position="54"/>
        <end position="64"/>
    </location>
</feature>
<name>A0A8K0WSD2_9HYPO</name>
<dbReference type="GO" id="GO:0006890">
    <property type="term" value="P:retrograde vesicle-mediated transport, Golgi to endoplasmic reticulum"/>
    <property type="evidence" value="ECO:0007669"/>
    <property type="project" value="TreeGrafter"/>
</dbReference>
<evidence type="ECO:0000313" key="6">
    <source>
        <dbReference type="EMBL" id="KAH7321155.1"/>
    </source>
</evidence>
<evidence type="ECO:0000256" key="1">
    <source>
        <dbReference type="ARBA" id="ARBA00022692"/>
    </source>
</evidence>
<proteinExistence type="predicted"/>
<evidence type="ECO:0000256" key="2">
    <source>
        <dbReference type="ARBA" id="ARBA00022989"/>
    </source>
</evidence>
<dbReference type="Proteomes" id="UP000813444">
    <property type="component" value="Unassembled WGS sequence"/>
</dbReference>
<keyword evidence="7" id="KW-1185">Reference proteome</keyword>
<feature type="compositionally biased region" description="Basic and acidic residues" evidence="4">
    <location>
        <begin position="12"/>
        <end position="31"/>
    </location>
</feature>
<keyword evidence="2 5" id="KW-1133">Transmembrane helix</keyword>
<dbReference type="InterPro" id="IPR028143">
    <property type="entry name" value="Get2/sif1"/>
</dbReference>